<proteinExistence type="predicted"/>
<gene>
    <name evidence="1" type="ORF">H5993_07335</name>
</gene>
<reference evidence="1 2" key="1">
    <citation type="journal article" date="2021" name="Sci. Rep.">
        <title>The distribution of antibiotic resistance genes in chicken gut microbiota commensals.</title>
        <authorList>
            <person name="Juricova H."/>
            <person name="Matiasovicova J."/>
            <person name="Kubasova T."/>
            <person name="Cejkova D."/>
            <person name="Rychlik I."/>
        </authorList>
    </citation>
    <scope>NUCLEOTIDE SEQUENCE [LARGE SCALE GENOMIC DNA]</scope>
    <source>
        <strain evidence="1 2">An810</strain>
    </source>
</reference>
<dbReference type="Proteomes" id="UP000776629">
    <property type="component" value="Unassembled WGS sequence"/>
</dbReference>
<organism evidence="1 2">
    <name type="scientific">Limosilactobacillus alvi</name>
    <dbReference type="NCBI Taxonomy" id="990412"/>
    <lineage>
        <taxon>Bacteria</taxon>
        <taxon>Bacillati</taxon>
        <taxon>Bacillota</taxon>
        <taxon>Bacilli</taxon>
        <taxon>Lactobacillales</taxon>
        <taxon>Lactobacillaceae</taxon>
        <taxon>Limosilactobacillus</taxon>
    </lineage>
</organism>
<accession>A0ABS2EPY1</accession>
<evidence type="ECO:0000313" key="2">
    <source>
        <dbReference type="Proteomes" id="UP000776629"/>
    </source>
</evidence>
<dbReference type="EMBL" id="JACJJQ010000036">
    <property type="protein sequence ID" value="MBM6754568.1"/>
    <property type="molecule type" value="Genomic_DNA"/>
</dbReference>
<keyword evidence="2" id="KW-1185">Reference proteome</keyword>
<dbReference type="RefSeq" id="WP_204776843.1">
    <property type="nucleotide sequence ID" value="NZ_JACJJQ010000036.1"/>
</dbReference>
<protein>
    <submittedName>
        <fullName evidence="1">Uncharacterized protein</fullName>
    </submittedName>
</protein>
<sequence>MVTKFNLDSAKVQAAREEEFQNVFDFPDFIEIRPILREAVREVAKESFAGKTQVLPVQIERMTTALEEQLERETRKYEHQGGVYPNQTKEKAELIRLFTHVLQVISKREVIDEEIEDIIYTVNQTRLSLIHLPSLEGTGKLYADDRDEELLPGTFYYLVAQQLVQPYLIDPQGPFAPTNVTKEGRHLVLKLTTYAFRDWDSYLTHQYDEEHALANERGLNRKEYYDRMEELELKYADHKYAEVLADLFTAVSRFLEPDAGKEIGIMTTDLSSLFTKQPLLRLKFQQAVKEAFQLDENGREHVMDAVLADIHHKYDFYRANFTEED</sequence>
<name>A0ABS2EPY1_9LACO</name>
<comment type="caution">
    <text evidence="1">The sequence shown here is derived from an EMBL/GenBank/DDBJ whole genome shotgun (WGS) entry which is preliminary data.</text>
</comment>
<evidence type="ECO:0000313" key="1">
    <source>
        <dbReference type="EMBL" id="MBM6754568.1"/>
    </source>
</evidence>